<sequence length="262" mass="25799">MRHYGDRKIPYVEDSDKVKQYPEVSRELAEKINSLALTPGPTGPPGPAGPKGATGETGPQGPPGPAGPAGATGPMGPPGPPGGGSGGSTVSVPGPQGPPGPAGPKGATGETGPQGPPGPAGPKGATGETGPQGPPGPAGPKGAKGETGPQGPPGPAGPKGAKGDSGVPLSYEFTQKVESSNGTAVFGLLSNGFVEVRITGSYSSDVFNIPYNYRPLKAGTQMALFSTSGVGVAKVGEDKITIQGYSRNAQCSGTVLYPHREF</sequence>
<name>Q6NFQ0_CORDI</name>
<evidence type="ECO:0000256" key="1">
    <source>
        <dbReference type="SAM" id="MobiDB-lite"/>
    </source>
</evidence>
<dbReference type="PANTHER" id="PTHR24023">
    <property type="entry name" value="COLLAGEN ALPHA"/>
    <property type="match status" value="1"/>
</dbReference>
<accession>Q6NFQ0</accession>
<dbReference type="STRING" id="257309.DIP1836"/>
<dbReference type="InterPro" id="IPR008160">
    <property type="entry name" value="Collagen"/>
</dbReference>
<dbReference type="EMBL" id="BX248359">
    <property type="protein sequence ID" value="CAE50366.1"/>
    <property type="molecule type" value="Genomic_DNA"/>
</dbReference>
<dbReference type="PANTHER" id="PTHR24023:SF1095">
    <property type="entry name" value="EGF-LIKE DOMAIN-CONTAINING PROTEIN"/>
    <property type="match status" value="1"/>
</dbReference>
<evidence type="ECO:0000313" key="3">
    <source>
        <dbReference type="Proteomes" id="UP000002198"/>
    </source>
</evidence>
<evidence type="ECO:0000313" key="2">
    <source>
        <dbReference type="EMBL" id="CAE50366.1"/>
    </source>
</evidence>
<organism evidence="2 3">
    <name type="scientific">Corynebacterium diphtheriae (strain ATCC 700971 / NCTC 13129 / Biotype gravis)</name>
    <dbReference type="NCBI Taxonomy" id="257309"/>
    <lineage>
        <taxon>Bacteria</taxon>
        <taxon>Bacillati</taxon>
        <taxon>Actinomycetota</taxon>
        <taxon>Actinomycetes</taxon>
        <taxon>Mycobacteriales</taxon>
        <taxon>Corynebacteriaceae</taxon>
        <taxon>Corynebacterium</taxon>
    </lineage>
</organism>
<dbReference type="GO" id="GO:0030198">
    <property type="term" value="P:extracellular matrix organization"/>
    <property type="evidence" value="ECO:0007669"/>
    <property type="project" value="TreeGrafter"/>
</dbReference>
<dbReference type="Proteomes" id="UP000002198">
    <property type="component" value="Chromosome"/>
</dbReference>
<dbReference type="Pfam" id="PF01391">
    <property type="entry name" value="Collagen"/>
    <property type="match status" value="1"/>
</dbReference>
<proteinExistence type="predicted"/>
<reference evidence="2 3" key="1">
    <citation type="journal article" date="2003" name="Nucleic Acids Res.">
        <title>The complete genome sequence and analysis of Corynebacterium diphtheriae NCTC13129.</title>
        <authorList>
            <person name="Cerdeno-Tarraga A.M."/>
            <person name="Efstratiou A."/>
            <person name="Dover L.G."/>
            <person name="Holden M.T.G."/>
            <person name="Pallen M."/>
            <person name="Bentley S.D."/>
            <person name="Besra G.S."/>
            <person name="Churcher C."/>
            <person name="James K.D."/>
            <person name="De Zoysa A."/>
            <person name="Chillingworth T."/>
            <person name="Cronin A."/>
            <person name="Dowd L."/>
            <person name="Feltwell T."/>
            <person name="Hamlin N."/>
            <person name="Holroyd S."/>
            <person name="Jagels K."/>
            <person name="Moule S."/>
            <person name="Quail M.A."/>
            <person name="Rabbinowitsch E."/>
            <person name="Rutherford K."/>
            <person name="Thomson N.R."/>
            <person name="Unwin L."/>
            <person name="Whitehead S."/>
            <person name="Barrell B.G.Parkhill.J."/>
        </authorList>
    </citation>
    <scope>NUCLEOTIDE SEQUENCE [LARGE SCALE GENOMIC DNA]</scope>
    <source>
        <strain evidence="3">ATCC 700971 / NCTC 13129 / Biotype gravis</strain>
    </source>
</reference>
<feature type="region of interest" description="Disordered" evidence="1">
    <location>
        <begin position="1"/>
        <end position="168"/>
    </location>
</feature>
<keyword evidence="2" id="KW-0176">Collagen</keyword>
<feature type="compositionally biased region" description="Low complexity" evidence="1">
    <location>
        <begin position="122"/>
        <end position="131"/>
    </location>
</feature>
<feature type="compositionally biased region" description="Low complexity" evidence="1">
    <location>
        <begin position="104"/>
        <end position="113"/>
    </location>
</feature>
<feature type="compositionally biased region" description="Low complexity" evidence="1">
    <location>
        <begin position="50"/>
        <end position="59"/>
    </location>
</feature>
<dbReference type="GO" id="GO:0031012">
    <property type="term" value="C:extracellular matrix"/>
    <property type="evidence" value="ECO:0007669"/>
    <property type="project" value="TreeGrafter"/>
</dbReference>
<dbReference type="RefSeq" id="WP_010935364.1">
    <property type="nucleotide sequence ID" value="NC_002935.2"/>
</dbReference>
<dbReference type="InterPro" id="IPR050149">
    <property type="entry name" value="Collagen_superfamily"/>
</dbReference>
<feature type="compositionally biased region" description="Basic and acidic residues" evidence="1">
    <location>
        <begin position="1"/>
        <end position="30"/>
    </location>
</feature>
<dbReference type="HOGENOM" id="CLU_1060561_0_0_11"/>
<keyword evidence="3" id="KW-1185">Reference proteome</keyword>
<dbReference type="AlphaFoldDB" id="Q6NFQ0"/>
<protein>
    <submittedName>
        <fullName evidence="2">Collagen-like repeat protein</fullName>
    </submittedName>
</protein>
<dbReference type="GO" id="GO:0005615">
    <property type="term" value="C:extracellular space"/>
    <property type="evidence" value="ECO:0007669"/>
    <property type="project" value="TreeGrafter"/>
</dbReference>
<dbReference type="KEGG" id="cdi:DIP1836"/>
<gene>
    <name evidence="2" type="ordered locus">DIP1836</name>
</gene>
<dbReference type="GO" id="GO:0030020">
    <property type="term" value="F:extracellular matrix structural constituent conferring tensile strength"/>
    <property type="evidence" value="ECO:0007669"/>
    <property type="project" value="TreeGrafter"/>
</dbReference>